<comment type="caution">
    <text evidence="2">The sequence shown here is derived from an EMBL/GenBank/DDBJ whole genome shotgun (WGS) entry which is preliminary data.</text>
</comment>
<evidence type="ECO:0000256" key="1">
    <source>
        <dbReference type="SAM" id="MobiDB-lite"/>
    </source>
</evidence>
<evidence type="ECO:0000313" key="3">
    <source>
        <dbReference type="Proteomes" id="UP000674143"/>
    </source>
</evidence>
<evidence type="ECO:0000313" key="2">
    <source>
        <dbReference type="EMBL" id="KAG5474699.1"/>
    </source>
</evidence>
<dbReference type="KEGG" id="loi:92359802"/>
<accession>A0A836GLN3</accession>
<dbReference type="GeneID" id="92359802"/>
<dbReference type="AlphaFoldDB" id="A0A836GLN3"/>
<reference evidence="3" key="2">
    <citation type="journal article" date="2021" name="Sci. Data">
        <title>Chromosome-scale genome sequencing, assembly and annotation of six genomes from subfamily Leishmaniinae.</title>
        <authorList>
            <person name="Almutairi H."/>
            <person name="Urbaniak M.D."/>
            <person name="Bates M.D."/>
            <person name="Jariyapan N."/>
            <person name="Kwakye-Nuako G."/>
            <person name="Thomaz Soccol V."/>
            <person name="Al-Salem W.S."/>
            <person name="Dillon R.J."/>
            <person name="Bates P.A."/>
            <person name="Gatherer D."/>
        </authorList>
    </citation>
    <scope>NUCLEOTIDE SEQUENCE [LARGE SCALE GENOMIC DNA]</scope>
</reference>
<dbReference type="Proteomes" id="UP000674143">
    <property type="component" value="Unassembled WGS sequence"/>
</dbReference>
<protein>
    <submittedName>
        <fullName evidence="2">Uncharacterized protein</fullName>
    </submittedName>
</protein>
<feature type="compositionally biased region" description="Low complexity" evidence="1">
    <location>
        <begin position="895"/>
        <end position="910"/>
    </location>
</feature>
<feature type="compositionally biased region" description="Basic and acidic residues" evidence="1">
    <location>
        <begin position="186"/>
        <end position="196"/>
    </location>
</feature>
<feature type="region of interest" description="Disordered" evidence="1">
    <location>
        <begin position="892"/>
        <end position="915"/>
    </location>
</feature>
<feature type="region of interest" description="Disordered" evidence="1">
    <location>
        <begin position="1"/>
        <end position="20"/>
    </location>
</feature>
<sequence>MPQPSWSPASISTKPPLVLGDAPQGMAADVVAEACGTRLKGGRRGASETSVRKACGRLHDLEPPSELHCSSLGAQSPKTELPPEALRPFPLPKLPRPPVRSEVAVSQHGHTHFVGPVQRRLSWYHNYCGKAPSALTRDVGCGLPDDLRSSLFEPRQLCSGVVDSIDGASRTAAAAQQAENTSGAQHTERRGSKDSVLDSASLSGAAVNALRTTNTQQHEVHLPLQSTLKHPALRRAHEDVEEEKRSPRVTKARSLAELRRSAPQSASVSLRVAFSTSTSADVAASPRASDRSIPVFTIAQPAFTPQAKAAKERRKGAGPAQTLTALQVVIRELIVAEIAARKELWMSFLAAQYELLMMEMSCKSCCGSISAPRQREDAFHFVLGTISFTMQRYFDLSLEESLMWMGDLYLDLYKAPTSMRQPARHQHASAFVDLPQPIAARRFISVLAQPTSTSAAPSAGAGVTPSPTSRFQELITSNKERHPTFHSSLNQHPRGLTNLASTSNATVFTVPFALQMSLRVVEEFAVVRHIALPHLLEAATVQIRSHVLTRASGSATGQGSPTNDTVWTGSVSSGAERGEALVPVCRATAQLTSTEDVSPQGPEPSLQRAFWGLVRRWNSAGKGAVKPQLRRATAAAAKVAFLQPLVPSLSYATSLVVVKRLSKLFRDEVAFNAVDDNPISSRYFYALPGVTFQRVAAQLEALMLSHELYASVQTAAASHFGFAERLHVERGFGAATSVGTAQLQRIVMHCAQEAVDLYAALLVLSCHERELWLHHVQCIFRTIMPLSHTRPCVVAGADLTGLKSPPVSVLVQLRQRTPCPPTLPLVTCLYMQRLHHLSRVSDGSEMPVILFGDPITSRSVAPADVTATTVMASGVPHLALGHPQLLTARENSCRLPPSASSSDPLSGGLSTPIEHSDSGDRAHVLSLSAQTSCSYALATSSAGGSFSSGCLEASLGCRRILYACSTPGQQTPCFQASSFPSVLQMMPRSALCCSGGVVQYFHDNSRLVVLPLKVALASHYTGKSADWDIAMLLRSEAYARAFAMKQQCCEAQLLNAWKADSLQSLKASAHIARTVARMYHVGRVYRQCDRSRHFWDKVCMEKQLFVDRWVKEREGLQFQLYAETAVLHRLEVQLNCLARLTEEFQSMTRYVRDYQSASFSLSSPRYISA</sequence>
<gene>
    <name evidence="2" type="ORF">LSCM4_03874</name>
</gene>
<feature type="region of interest" description="Disordered" evidence="1">
    <location>
        <begin position="213"/>
        <end position="260"/>
    </location>
</feature>
<dbReference type="RefSeq" id="XP_067061805.1">
    <property type="nucleotide sequence ID" value="XM_067205868.1"/>
</dbReference>
<reference evidence="3" key="1">
    <citation type="journal article" date="2021" name="Microbiol. Resour. Announc.">
        <title>LGAAP: Leishmaniinae Genome Assembly and Annotation Pipeline.</title>
        <authorList>
            <person name="Almutairi H."/>
            <person name="Urbaniak M.D."/>
            <person name="Bates M.D."/>
            <person name="Jariyapan N."/>
            <person name="Kwakye-Nuako G."/>
            <person name="Thomaz-Soccol V."/>
            <person name="Al-Salem W.S."/>
            <person name="Dillon R.J."/>
            <person name="Bates P.A."/>
            <person name="Gatherer D."/>
        </authorList>
    </citation>
    <scope>NUCLEOTIDE SEQUENCE [LARGE SCALE GENOMIC DNA]</scope>
</reference>
<name>A0A836GLN3_9TRYP</name>
<feature type="compositionally biased region" description="Polar residues" evidence="1">
    <location>
        <begin position="1"/>
        <end position="13"/>
    </location>
</feature>
<feature type="region of interest" description="Disordered" evidence="1">
    <location>
        <begin position="172"/>
        <end position="197"/>
    </location>
</feature>
<keyword evidence="3" id="KW-1185">Reference proteome</keyword>
<proteinExistence type="predicted"/>
<dbReference type="EMBL" id="JAFHLR010000028">
    <property type="protein sequence ID" value="KAG5474699.1"/>
    <property type="molecule type" value="Genomic_DNA"/>
</dbReference>
<feature type="compositionally biased region" description="Basic and acidic residues" evidence="1">
    <location>
        <begin position="235"/>
        <end position="246"/>
    </location>
</feature>
<organism evidence="2 3">
    <name type="scientific">Leishmania orientalis</name>
    <dbReference type="NCBI Taxonomy" id="2249476"/>
    <lineage>
        <taxon>Eukaryota</taxon>
        <taxon>Discoba</taxon>
        <taxon>Euglenozoa</taxon>
        <taxon>Kinetoplastea</taxon>
        <taxon>Metakinetoplastina</taxon>
        <taxon>Trypanosomatida</taxon>
        <taxon>Trypanosomatidae</taxon>
        <taxon>Leishmaniinae</taxon>
        <taxon>Leishmania</taxon>
    </lineage>
</organism>